<reference evidence="2 3" key="1">
    <citation type="journal article" date="2021" name="BMC Genomics">
        <title>Datura genome reveals duplications of psychoactive alkaloid biosynthetic genes and high mutation rate following tissue culture.</title>
        <authorList>
            <person name="Rajewski A."/>
            <person name="Carter-House D."/>
            <person name="Stajich J."/>
            <person name="Litt A."/>
        </authorList>
    </citation>
    <scope>NUCLEOTIDE SEQUENCE [LARGE SCALE GENOMIC DNA]</scope>
    <source>
        <strain evidence="2">AR-01</strain>
    </source>
</reference>
<evidence type="ECO:0000313" key="2">
    <source>
        <dbReference type="EMBL" id="MCD7463571.1"/>
    </source>
</evidence>
<feature type="transmembrane region" description="Helical" evidence="1">
    <location>
        <begin position="89"/>
        <end position="113"/>
    </location>
</feature>
<keyword evidence="1" id="KW-0472">Membrane</keyword>
<dbReference type="Proteomes" id="UP000823775">
    <property type="component" value="Unassembled WGS sequence"/>
</dbReference>
<keyword evidence="1" id="KW-1133">Transmembrane helix</keyword>
<feature type="transmembrane region" description="Helical" evidence="1">
    <location>
        <begin position="63"/>
        <end position="83"/>
    </location>
</feature>
<keyword evidence="3" id="KW-1185">Reference proteome</keyword>
<name>A0ABS8SX06_DATST</name>
<sequence length="192" mass="22132">MVIIELMRSNKLETYKIQPKIRFSLSEMMECYGKVLITFVFAVGPLQFFSFPIIEWVVDKDKFAPAICIRSVLAITLVFLAPYAHWAEIIIWAWLFLGPLIVPCHMFTFLALVRLATNAAFIETHSGYEFPWSPSRYIPFYGEQYKIITTLLGKVVTATLHQSSHTVITSMRREKLRMEDKVDGSTPPFKSE</sequence>
<evidence type="ECO:0000256" key="1">
    <source>
        <dbReference type="SAM" id="Phobius"/>
    </source>
</evidence>
<proteinExistence type="predicted"/>
<dbReference type="EMBL" id="JACEIK010000896">
    <property type="protein sequence ID" value="MCD7463571.1"/>
    <property type="molecule type" value="Genomic_DNA"/>
</dbReference>
<organism evidence="2 3">
    <name type="scientific">Datura stramonium</name>
    <name type="common">Jimsonweed</name>
    <name type="synonym">Common thornapple</name>
    <dbReference type="NCBI Taxonomy" id="4076"/>
    <lineage>
        <taxon>Eukaryota</taxon>
        <taxon>Viridiplantae</taxon>
        <taxon>Streptophyta</taxon>
        <taxon>Embryophyta</taxon>
        <taxon>Tracheophyta</taxon>
        <taxon>Spermatophyta</taxon>
        <taxon>Magnoliopsida</taxon>
        <taxon>eudicotyledons</taxon>
        <taxon>Gunneridae</taxon>
        <taxon>Pentapetalae</taxon>
        <taxon>asterids</taxon>
        <taxon>lamiids</taxon>
        <taxon>Solanales</taxon>
        <taxon>Solanaceae</taxon>
        <taxon>Solanoideae</taxon>
        <taxon>Datureae</taxon>
        <taxon>Datura</taxon>
    </lineage>
</organism>
<feature type="transmembrane region" description="Helical" evidence="1">
    <location>
        <begin position="32"/>
        <end position="51"/>
    </location>
</feature>
<keyword evidence="1" id="KW-0812">Transmembrane</keyword>
<accession>A0ABS8SX06</accession>
<evidence type="ECO:0000313" key="3">
    <source>
        <dbReference type="Proteomes" id="UP000823775"/>
    </source>
</evidence>
<comment type="caution">
    <text evidence="2">The sequence shown here is derived from an EMBL/GenBank/DDBJ whole genome shotgun (WGS) entry which is preliminary data.</text>
</comment>
<protein>
    <recommendedName>
        <fullName evidence="4">Transmembrane protein</fullName>
    </recommendedName>
</protein>
<evidence type="ECO:0008006" key="4">
    <source>
        <dbReference type="Google" id="ProtNLM"/>
    </source>
</evidence>
<gene>
    <name evidence="2" type="ORF">HAX54_050871</name>
</gene>